<dbReference type="Proteomes" id="UP000189777">
    <property type="component" value="Unassembled WGS sequence"/>
</dbReference>
<dbReference type="EMBL" id="FUZQ01000003">
    <property type="protein sequence ID" value="SKC56920.1"/>
    <property type="molecule type" value="Genomic_DNA"/>
</dbReference>
<feature type="region of interest" description="Disordered" evidence="2">
    <location>
        <begin position="1"/>
        <end position="30"/>
    </location>
</feature>
<keyword evidence="1" id="KW-0547">Nucleotide-binding</keyword>
<evidence type="ECO:0000259" key="3">
    <source>
        <dbReference type="SMART" id="SM00382"/>
    </source>
</evidence>
<dbReference type="STRING" id="526729.SAMN04324258_1711"/>
<evidence type="ECO:0000313" key="5">
    <source>
        <dbReference type="Proteomes" id="UP000189777"/>
    </source>
</evidence>
<protein>
    <submittedName>
        <fullName evidence="4">ATPase family associated with various cellular activities (AAA)</fullName>
    </submittedName>
</protein>
<dbReference type="Gene3D" id="3.40.50.300">
    <property type="entry name" value="P-loop containing nucleotide triphosphate hydrolases"/>
    <property type="match status" value="1"/>
</dbReference>
<evidence type="ECO:0000256" key="1">
    <source>
        <dbReference type="RuleBase" id="RU003651"/>
    </source>
</evidence>
<dbReference type="RefSeq" id="WP_079573484.1">
    <property type="nucleotide sequence ID" value="NZ_FUZQ01000003.1"/>
</dbReference>
<dbReference type="InterPro" id="IPR003593">
    <property type="entry name" value="AAA+_ATPase"/>
</dbReference>
<dbReference type="CDD" id="cd19481">
    <property type="entry name" value="RecA-like_protease"/>
    <property type="match status" value="1"/>
</dbReference>
<feature type="domain" description="AAA+ ATPase" evidence="3">
    <location>
        <begin position="252"/>
        <end position="377"/>
    </location>
</feature>
<dbReference type="GO" id="GO:0016887">
    <property type="term" value="F:ATP hydrolysis activity"/>
    <property type="evidence" value="ECO:0007669"/>
    <property type="project" value="InterPro"/>
</dbReference>
<evidence type="ECO:0000313" key="4">
    <source>
        <dbReference type="EMBL" id="SKC56920.1"/>
    </source>
</evidence>
<dbReference type="InterPro" id="IPR003960">
    <property type="entry name" value="ATPase_AAA_CS"/>
</dbReference>
<dbReference type="Gene3D" id="1.10.8.60">
    <property type="match status" value="1"/>
</dbReference>
<dbReference type="InterPro" id="IPR003959">
    <property type="entry name" value="ATPase_AAA_core"/>
</dbReference>
<proteinExistence type="inferred from homology"/>
<dbReference type="SUPFAM" id="SSF52540">
    <property type="entry name" value="P-loop containing nucleoside triphosphate hydrolases"/>
    <property type="match status" value="1"/>
</dbReference>
<gene>
    <name evidence="4" type="ORF">SAMN04324258_1711</name>
</gene>
<dbReference type="PANTHER" id="PTHR23077">
    <property type="entry name" value="AAA-FAMILY ATPASE"/>
    <property type="match status" value="1"/>
</dbReference>
<dbReference type="PROSITE" id="PS00674">
    <property type="entry name" value="AAA"/>
    <property type="match status" value="1"/>
</dbReference>
<dbReference type="GO" id="GO:0005524">
    <property type="term" value="F:ATP binding"/>
    <property type="evidence" value="ECO:0007669"/>
    <property type="project" value="UniProtKB-KW"/>
</dbReference>
<dbReference type="SMART" id="SM00382">
    <property type="entry name" value="AAA"/>
    <property type="match status" value="1"/>
</dbReference>
<dbReference type="InterPro" id="IPR027417">
    <property type="entry name" value="P-loop_NTPase"/>
</dbReference>
<name>A0A1T5K049_9MICO</name>
<dbReference type="AlphaFoldDB" id="A0A1T5K049"/>
<accession>A0A1T5K049</accession>
<dbReference type="Pfam" id="PF00004">
    <property type="entry name" value="AAA"/>
    <property type="match status" value="1"/>
</dbReference>
<dbReference type="OrthoDB" id="9809379at2"/>
<evidence type="ECO:0000256" key="2">
    <source>
        <dbReference type="SAM" id="MobiDB-lite"/>
    </source>
</evidence>
<comment type="similarity">
    <text evidence="1">Belongs to the AAA ATPase family.</text>
</comment>
<feature type="compositionally biased region" description="Polar residues" evidence="2">
    <location>
        <begin position="1"/>
        <end position="13"/>
    </location>
</feature>
<reference evidence="4 5" key="1">
    <citation type="submission" date="2017-02" db="EMBL/GenBank/DDBJ databases">
        <authorList>
            <person name="Peterson S.W."/>
        </authorList>
    </citation>
    <scope>NUCLEOTIDE SEQUENCE [LARGE SCALE GENOMIC DNA]</scope>
    <source>
        <strain evidence="4 5">DSM 21481</strain>
    </source>
</reference>
<keyword evidence="5" id="KW-1185">Reference proteome</keyword>
<organism evidence="4 5">
    <name type="scientific">Krasilnikoviella flava</name>
    <dbReference type="NCBI Taxonomy" id="526729"/>
    <lineage>
        <taxon>Bacteria</taxon>
        <taxon>Bacillati</taxon>
        <taxon>Actinomycetota</taxon>
        <taxon>Actinomycetes</taxon>
        <taxon>Micrococcales</taxon>
        <taxon>Promicromonosporaceae</taxon>
        <taxon>Krasilnikoviella</taxon>
    </lineage>
</organism>
<dbReference type="InterPro" id="IPR050168">
    <property type="entry name" value="AAA_ATPase_domain"/>
</dbReference>
<sequence>MSERQPSGTTTDGVATPERQQDTLLWPKLGPYPTEVRETIRVLAEILGAPRKKKSKPTSSSGWAARKLGVKKAALSEVKRELSDSQLLLHGHVLARWMTEHQAAVKILGPHGSTPEWRPLSLGEDHTVSVPFHLSVFFPAGTLRDEPVAIHICGGHPADITVYAGKGRRDLAEAVLDDFLTALKGEGNPYRGRILQVSVSSYGNQVAFEPVPATHETRADLVLADAVWGEVDLFLSSGTTRRADLLSLGLPTTRGLLLAGKPGVGKTKLGRILAAEVAGAMTVMIVEPDVLRQASENLYKEVERLGPTLVVMEDIDGVANADMRSSSGFSEFLNALDGARVRNDVLTLATTNDPGSLDPAVKRPGRFDTILEVPLPSHEGRVSILKIYLPRQGEGLDLAAIAGSLDGATGAEIREVARRAVLEHGIEGLTTRRILDITATGRWKPSPAVGHYL</sequence>
<keyword evidence="1" id="KW-0067">ATP-binding</keyword>